<accession>M4BIW7</accession>
<dbReference type="EMBL" id="JH598306">
    <property type="status" value="NOT_ANNOTATED_CDS"/>
    <property type="molecule type" value="Genomic_DNA"/>
</dbReference>
<evidence type="ECO:0000256" key="2">
    <source>
        <dbReference type="SAM" id="Phobius"/>
    </source>
</evidence>
<dbReference type="EnsemblProtists" id="HpaT806344">
    <property type="protein sequence ID" value="HpaP806344"/>
    <property type="gene ID" value="HpaG806344"/>
</dbReference>
<dbReference type="Proteomes" id="UP000011713">
    <property type="component" value="Unassembled WGS sequence"/>
</dbReference>
<reference evidence="4" key="1">
    <citation type="journal article" date="2010" name="Science">
        <title>Signatures of adaptation to obligate biotrophy in the Hyaloperonospora arabidopsidis genome.</title>
        <authorList>
            <person name="Baxter L."/>
            <person name="Tripathy S."/>
            <person name="Ishaque N."/>
            <person name="Boot N."/>
            <person name="Cabral A."/>
            <person name="Kemen E."/>
            <person name="Thines M."/>
            <person name="Ah-Fong A."/>
            <person name="Anderson R."/>
            <person name="Badejoko W."/>
            <person name="Bittner-Eddy P."/>
            <person name="Boore J.L."/>
            <person name="Chibucos M.C."/>
            <person name="Coates M."/>
            <person name="Dehal P."/>
            <person name="Delehaunty K."/>
            <person name="Dong S."/>
            <person name="Downton P."/>
            <person name="Dumas B."/>
            <person name="Fabro G."/>
            <person name="Fronick C."/>
            <person name="Fuerstenberg S.I."/>
            <person name="Fulton L."/>
            <person name="Gaulin E."/>
            <person name="Govers F."/>
            <person name="Hughes L."/>
            <person name="Humphray S."/>
            <person name="Jiang R.H."/>
            <person name="Judelson H."/>
            <person name="Kamoun S."/>
            <person name="Kyung K."/>
            <person name="Meijer H."/>
            <person name="Minx P."/>
            <person name="Morris P."/>
            <person name="Nelson J."/>
            <person name="Phuntumart V."/>
            <person name="Qutob D."/>
            <person name="Rehmany A."/>
            <person name="Rougon-Cardoso A."/>
            <person name="Ryden P."/>
            <person name="Torto-Alalibo T."/>
            <person name="Studholme D."/>
            <person name="Wang Y."/>
            <person name="Win J."/>
            <person name="Wood J."/>
            <person name="Clifton S.W."/>
            <person name="Rogers J."/>
            <person name="Van den Ackerveken G."/>
            <person name="Jones J.D."/>
            <person name="McDowell J.M."/>
            <person name="Beynon J."/>
            <person name="Tyler B.M."/>
        </authorList>
    </citation>
    <scope>NUCLEOTIDE SEQUENCE [LARGE SCALE GENOMIC DNA]</scope>
    <source>
        <strain evidence="4">Emoy2</strain>
    </source>
</reference>
<proteinExistence type="predicted"/>
<keyword evidence="2" id="KW-0472">Membrane</keyword>
<sequence>MNKTPRDNQHRSSPFIFLSVQWVRLVFLTTALFGGAYTPQPDGHYLLDSLGASQSRDPDYSMSGVYASTRGRAQ</sequence>
<keyword evidence="4" id="KW-1185">Reference proteome</keyword>
<name>M4BIW7_HYAAE</name>
<keyword evidence="2" id="KW-1133">Transmembrane helix</keyword>
<dbReference type="AlphaFoldDB" id="M4BIW7"/>
<dbReference type="HOGENOM" id="CLU_2693070_0_0_1"/>
<organism evidence="3 4">
    <name type="scientific">Hyaloperonospora arabidopsidis (strain Emoy2)</name>
    <name type="common">Downy mildew agent</name>
    <name type="synonym">Peronospora arabidopsidis</name>
    <dbReference type="NCBI Taxonomy" id="559515"/>
    <lineage>
        <taxon>Eukaryota</taxon>
        <taxon>Sar</taxon>
        <taxon>Stramenopiles</taxon>
        <taxon>Oomycota</taxon>
        <taxon>Peronosporomycetes</taxon>
        <taxon>Peronosporales</taxon>
        <taxon>Peronosporaceae</taxon>
        <taxon>Hyaloperonospora</taxon>
    </lineage>
</organism>
<dbReference type="VEuPathDB" id="FungiDB:HpaG806344"/>
<dbReference type="InParanoid" id="M4BIW7"/>
<evidence type="ECO:0000313" key="4">
    <source>
        <dbReference type="Proteomes" id="UP000011713"/>
    </source>
</evidence>
<protein>
    <submittedName>
        <fullName evidence="3">Uncharacterized protein</fullName>
    </submittedName>
</protein>
<keyword evidence="2" id="KW-0812">Transmembrane</keyword>
<feature type="transmembrane region" description="Helical" evidence="2">
    <location>
        <begin position="15"/>
        <end position="37"/>
    </location>
</feature>
<evidence type="ECO:0000256" key="1">
    <source>
        <dbReference type="SAM" id="MobiDB-lite"/>
    </source>
</evidence>
<evidence type="ECO:0000313" key="3">
    <source>
        <dbReference type="EnsemblProtists" id="HpaP806344"/>
    </source>
</evidence>
<reference evidence="3" key="2">
    <citation type="submission" date="2015-06" db="UniProtKB">
        <authorList>
            <consortium name="EnsemblProtists"/>
        </authorList>
    </citation>
    <scope>IDENTIFICATION</scope>
    <source>
        <strain evidence="3">Emoy2</strain>
    </source>
</reference>
<feature type="region of interest" description="Disordered" evidence="1">
    <location>
        <begin position="47"/>
        <end position="74"/>
    </location>
</feature>